<evidence type="ECO:0000256" key="7">
    <source>
        <dbReference type="ARBA" id="ARBA00047989"/>
    </source>
</evidence>
<evidence type="ECO:0000256" key="2">
    <source>
        <dbReference type="ARBA" id="ARBA00007353"/>
    </source>
</evidence>
<reference evidence="11" key="1">
    <citation type="submission" date="2010-08" db="EMBL/GenBank/DDBJ databases">
        <title>Genome sequence of Parvularcula bermudensis HTCC2503.</title>
        <authorList>
            <person name="Kang D.-M."/>
            <person name="Oh H.-M."/>
            <person name="Cho J.-C."/>
        </authorList>
    </citation>
    <scope>NUCLEOTIDE SEQUENCE [LARGE SCALE GENOMIC DNA]</scope>
    <source>
        <strain evidence="11">ATCC BAA-594 / HTCC2503 / KCTC 12087</strain>
    </source>
</reference>
<comment type="catalytic activity">
    <reaction evidence="8">
        <text>adenosine + phosphate = alpha-D-ribose 1-phosphate + adenine</text>
        <dbReference type="Rhea" id="RHEA:27642"/>
        <dbReference type="ChEBI" id="CHEBI:16335"/>
        <dbReference type="ChEBI" id="CHEBI:16708"/>
        <dbReference type="ChEBI" id="CHEBI:43474"/>
        <dbReference type="ChEBI" id="CHEBI:57720"/>
        <dbReference type="EC" id="2.4.2.1"/>
    </reaction>
    <physiologicalReaction direction="left-to-right" evidence="8">
        <dbReference type="Rhea" id="RHEA:27643"/>
    </physiologicalReaction>
</comment>
<keyword evidence="6" id="KW-0862">Zinc</keyword>
<evidence type="ECO:0008006" key="12">
    <source>
        <dbReference type="Google" id="ProtNLM"/>
    </source>
</evidence>
<evidence type="ECO:0000256" key="5">
    <source>
        <dbReference type="ARBA" id="ARBA00022801"/>
    </source>
</evidence>
<reference evidence="10 11" key="2">
    <citation type="journal article" date="2011" name="J. Bacteriol.">
        <title>Complete genome sequence of strain HTCC2503T of Parvularcula bermudensis, the type species of the order "Parvularculales" in the class Alphaproteobacteria.</title>
        <authorList>
            <person name="Oh H.M."/>
            <person name="Kang I."/>
            <person name="Vergin K.L."/>
            <person name="Kang D."/>
            <person name="Rhee K.H."/>
            <person name="Giovannoni S.J."/>
            <person name="Cho J.C."/>
        </authorList>
    </citation>
    <scope>NUCLEOTIDE SEQUENCE [LARGE SCALE GENOMIC DNA]</scope>
    <source>
        <strain evidence="11">ATCC BAA-594 / HTCC2503 / KCTC 12087</strain>
    </source>
</reference>
<dbReference type="Pfam" id="PF02578">
    <property type="entry name" value="Cu-oxidase_4"/>
    <property type="match status" value="1"/>
</dbReference>
<dbReference type="Proteomes" id="UP000001302">
    <property type="component" value="Chromosome"/>
</dbReference>
<evidence type="ECO:0000256" key="4">
    <source>
        <dbReference type="ARBA" id="ARBA00022723"/>
    </source>
</evidence>
<dbReference type="SUPFAM" id="SSF64438">
    <property type="entry name" value="CNF1/YfiH-like putative cysteine hydrolases"/>
    <property type="match status" value="1"/>
</dbReference>
<dbReference type="eggNOG" id="COG1496">
    <property type="taxonomic scope" value="Bacteria"/>
</dbReference>
<comment type="catalytic activity">
    <reaction evidence="7">
        <text>adenosine + H2O + H(+) = inosine + NH4(+)</text>
        <dbReference type="Rhea" id="RHEA:24408"/>
        <dbReference type="ChEBI" id="CHEBI:15377"/>
        <dbReference type="ChEBI" id="CHEBI:15378"/>
        <dbReference type="ChEBI" id="CHEBI:16335"/>
        <dbReference type="ChEBI" id="CHEBI:17596"/>
        <dbReference type="ChEBI" id="CHEBI:28938"/>
        <dbReference type="EC" id="3.5.4.4"/>
    </reaction>
    <physiologicalReaction direction="left-to-right" evidence="7">
        <dbReference type="Rhea" id="RHEA:24409"/>
    </physiologicalReaction>
</comment>
<dbReference type="OrthoDB" id="4279at2"/>
<dbReference type="Gene3D" id="3.60.140.10">
    <property type="entry name" value="CNF1/YfiH-like putative cysteine hydrolases"/>
    <property type="match status" value="1"/>
</dbReference>
<protein>
    <recommendedName>
        <fullName evidence="12">Purine nucleoside phosphorylase</fullName>
    </recommendedName>
</protein>
<sequence length="260" mass="27027">MTDPLPFVRSDRLKDRPHGFFGREGGVSTPPFDRLNTGYGSGDREDAVQSNRERVRSALGATALVTLKQTHSAKAVFVPTAPAPDAPVREGDALVSDCPGLAVGVLAADCLPLLLAAPGTGLVAAIHAGWRGSLAGIIGAAIDVMAEKGAVRERIVGAIGPCLRAPAFEAGQDLADLVLAADPKAARHLVPRAVSGKYTYDHVGFALDRLADAGVVTAQIDIVGACTLTHADRWFSYRAAQQAGQAQFGRNMSAIVAGRT</sequence>
<keyword evidence="3" id="KW-0808">Transferase</keyword>
<evidence type="ECO:0000256" key="9">
    <source>
        <dbReference type="ARBA" id="ARBA00049893"/>
    </source>
</evidence>
<dbReference type="AlphaFoldDB" id="E0TC02"/>
<accession>E0TC02</accession>
<evidence type="ECO:0000313" key="10">
    <source>
        <dbReference type="EMBL" id="ADM09795.1"/>
    </source>
</evidence>
<dbReference type="InterPro" id="IPR038371">
    <property type="entry name" value="Cu_polyphenol_OxRdtase_sf"/>
</dbReference>
<dbReference type="CDD" id="cd16833">
    <property type="entry name" value="YfiH"/>
    <property type="match status" value="1"/>
</dbReference>
<dbReference type="GO" id="GO:0017061">
    <property type="term" value="F:S-methyl-5-thioadenosine phosphorylase activity"/>
    <property type="evidence" value="ECO:0007669"/>
    <property type="project" value="UniProtKB-EC"/>
</dbReference>
<evidence type="ECO:0000313" key="11">
    <source>
        <dbReference type="Proteomes" id="UP000001302"/>
    </source>
</evidence>
<evidence type="ECO:0000256" key="6">
    <source>
        <dbReference type="ARBA" id="ARBA00022833"/>
    </source>
</evidence>
<dbReference type="InterPro" id="IPR003730">
    <property type="entry name" value="Cu_polyphenol_OxRdtase"/>
</dbReference>
<dbReference type="GO" id="GO:0016787">
    <property type="term" value="F:hydrolase activity"/>
    <property type="evidence" value="ECO:0007669"/>
    <property type="project" value="UniProtKB-KW"/>
</dbReference>
<evidence type="ECO:0000256" key="8">
    <source>
        <dbReference type="ARBA" id="ARBA00048968"/>
    </source>
</evidence>
<dbReference type="HOGENOM" id="CLU_065784_2_0_5"/>
<organism evidence="10 11">
    <name type="scientific">Parvularcula bermudensis (strain ATCC BAA-594 / HTCC2503 / KCTC 12087)</name>
    <dbReference type="NCBI Taxonomy" id="314260"/>
    <lineage>
        <taxon>Bacteria</taxon>
        <taxon>Pseudomonadati</taxon>
        <taxon>Pseudomonadota</taxon>
        <taxon>Alphaproteobacteria</taxon>
        <taxon>Parvularculales</taxon>
        <taxon>Parvularculaceae</taxon>
        <taxon>Parvularcula</taxon>
    </lineage>
</organism>
<evidence type="ECO:0000256" key="1">
    <source>
        <dbReference type="ARBA" id="ARBA00000553"/>
    </source>
</evidence>
<dbReference type="PANTHER" id="PTHR30616:SF2">
    <property type="entry name" value="PURINE NUCLEOSIDE PHOSPHORYLASE LACC1"/>
    <property type="match status" value="1"/>
</dbReference>
<keyword evidence="5" id="KW-0378">Hydrolase</keyword>
<keyword evidence="11" id="KW-1185">Reference proteome</keyword>
<evidence type="ECO:0000256" key="3">
    <source>
        <dbReference type="ARBA" id="ARBA00022679"/>
    </source>
</evidence>
<comment type="catalytic activity">
    <reaction evidence="1">
        <text>inosine + phosphate = alpha-D-ribose 1-phosphate + hypoxanthine</text>
        <dbReference type="Rhea" id="RHEA:27646"/>
        <dbReference type="ChEBI" id="CHEBI:17368"/>
        <dbReference type="ChEBI" id="CHEBI:17596"/>
        <dbReference type="ChEBI" id="CHEBI:43474"/>
        <dbReference type="ChEBI" id="CHEBI:57720"/>
        <dbReference type="EC" id="2.4.2.1"/>
    </reaction>
    <physiologicalReaction direction="left-to-right" evidence="1">
        <dbReference type="Rhea" id="RHEA:27647"/>
    </physiologicalReaction>
</comment>
<dbReference type="RefSeq" id="WP_013300769.1">
    <property type="nucleotide sequence ID" value="NC_014414.1"/>
</dbReference>
<dbReference type="InterPro" id="IPR011324">
    <property type="entry name" value="Cytotoxic_necrot_fac-like_cat"/>
</dbReference>
<gene>
    <name evidence="10" type="ordered locus">PB2503_08699</name>
</gene>
<dbReference type="KEGG" id="pbr:PB2503_08699"/>
<proteinExistence type="inferred from homology"/>
<comment type="catalytic activity">
    <reaction evidence="9">
        <text>S-methyl-5'-thioadenosine + phosphate = 5-(methylsulfanyl)-alpha-D-ribose 1-phosphate + adenine</text>
        <dbReference type="Rhea" id="RHEA:11852"/>
        <dbReference type="ChEBI" id="CHEBI:16708"/>
        <dbReference type="ChEBI" id="CHEBI:17509"/>
        <dbReference type="ChEBI" id="CHEBI:43474"/>
        <dbReference type="ChEBI" id="CHEBI:58533"/>
        <dbReference type="EC" id="2.4.2.28"/>
    </reaction>
    <physiologicalReaction direction="left-to-right" evidence="9">
        <dbReference type="Rhea" id="RHEA:11853"/>
    </physiologicalReaction>
</comment>
<dbReference type="PANTHER" id="PTHR30616">
    <property type="entry name" value="UNCHARACTERIZED PROTEIN YFIH"/>
    <property type="match status" value="1"/>
</dbReference>
<keyword evidence="4" id="KW-0479">Metal-binding</keyword>
<dbReference type="STRING" id="314260.PB2503_08699"/>
<dbReference type="EMBL" id="CP002156">
    <property type="protein sequence ID" value="ADM09795.1"/>
    <property type="molecule type" value="Genomic_DNA"/>
</dbReference>
<name>E0TC02_PARBH</name>
<comment type="similarity">
    <text evidence="2">Belongs to the purine nucleoside phosphorylase YfiH/LACC1 family.</text>
</comment>
<dbReference type="GO" id="GO:0005507">
    <property type="term" value="F:copper ion binding"/>
    <property type="evidence" value="ECO:0007669"/>
    <property type="project" value="TreeGrafter"/>
</dbReference>